<dbReference type="InterPro" id="IPR002901">
    <property type="entry name" value="MGlyc_endo_b_GlcNAc-like_dom"/>
</dbReference>
<keyword evidence="14" id="KW-0969">Cilium</keyword>
<comment type="caution">
    <text evidence="14">The sequence shown here is derived from an EMBL/GenBank/DDBJ whole genome shotgun (WGS) entry which is preliminary data.</text>
</comment>
<evidence type="ECO:0000256" key="10">
    <source>
        <dbReference type="ARBA" id="ARBA00023316"/>
    </source>
</evidence>
<feature type="region of interest" description="Disordered" evidence="12">
    <location>
        <begin position="127"/>
        <end position="152"/>
    </location>
</feature>
<evidence type="ECO:0000256" key="7">
    <source>
        <dbReference type="ARBA" id="ARBA00022795"/>
    </source>
</evidence>
<keyword evidence="6" id="KW-0574">Periplasm</keyword>
<dbReference type="GO" id="GO:0016798">
    <property type="term" value="F:hydrolase activity, acting on glycosyl bonds"/>
    <property type="evidence" value="ECO:0007669"/>
    <property type="project" value="UniProtKB-KW"/>
</dbReference>
<dbReference type="Pfam" id="PF10135">
    <property type="entry name" value="Rod-binding"/>
    <property type="match status" value="1"/>
</dbReference>
<evidence type="ECO:0000256" key="2">
    <source>
        <dbReference type="ARBA" id="ARBA00004418"/>
    </source>
</evidence>
<evidence type="ECO:0000256" key="4">
    <source>
        <dbReference type="ARBA" id="ARBA00007974"/>
    </source>
</evidence>
<dbReference type="GO" id="GO:0044780">
    <property type="term" value="P:bacterial-type flagellum assembly"/>
    <property type="evidence" value="ECO:0007669"/>
    <property type="project" value="InterPro"/>
</dbReference>
<dbReference type="GO" id="GO:0004040">
    <property type="term" value="F:amidase activity"/>
    <property type="evidence" value="ECO:0007669"/>
    <property type="project" value="InterPro"/>
</dbReference>
<dbReference type="NCBIfam" id="TIGR02541">
    <property type="entry name" value="flagell_FlgJ"/>
    <property type="match status" value="1"/>
</dbReference>
<dbReference type="PRINTS" id="PR01002">
    <property type="entry name" value="FLGFLGJ"/>
</dbReference>
<dbReference type="EMBL" id="SOBT01000008">
    <property type="protein sequence ID" value="TDU31024.1"/>
    <property type="molecule type" value="Genomic_DNA"/>
</dbReference>
<organism evidence="14 15">
    <name type="scientific">Panacagrimonas perspica</name>
    <dbReference type="NCBI Taxonomy" id="381431"/>
    <lineage>
        <taxon>Bacteria</taxon>
        <taxon>Pseudomonadati</taxon>
        <taxon>Pseudomonadota</taxon>
        <taxon>Gammaproteobacteria</taxon>
        <taxon>Nevskiales</taxon>
        <taxon>Nevskiaceae</taxon>
        <taxon>Panacagrimonas</taxon>
    </lineage>
</organism>
<keyword evidence="14" id="KW-0282">Flagellum</keyword>
<dbReference type="InterPro" id="IPR019301">
    <property type="entry name" value="Flagellar_prot_FlgJ_N"/>
</dbReference>
<gene>
    <name evidence="14" type="ORF">DFR24_0382</name>
</gene>
<keyword evidence="7" id="KW-1005">Bacterial flagellum biogenesis</keyword>
<evidence type="ECO:0000256" key="6">
    <source>
        <dbReference type="ARBA" id="ARBA00022764"/>
    </source>
</evidence>
<dbReference type="InterPro" id="IPR051056">
    <property type="entry name" value="Glycosyl_Hydrolase_73"/>
</dbReference>
<evidence type="ECO:0000256" key="12">
    <source>
        <dbReference type="SAM" id="MobiDB-lite"/>
    </source>
</evidence>
<evidence type="ECO:0000313" key="15">
    <source>
        <dbReference type="Proteomes" id="UP000295341"/>
    </source>
</evidence>
<dbReference type="RefSeq" id="WP_133879649.1">
    <property type="nucleotide sequence ID" value="NZ_MWIN01000022.1"/>
</dbReference>
<keyword evidence="10" id="KW-0961">Cell wall biogenesis/degradation</keyword>
<dbReference type="SMART" id="SM00047">
    <property type="entry name" value="LYZ2"/>
    <property type="match status" value="1"/>
</dbReference>
<reference evidence="14 15" key="1">
    <citation type="submission" date="2019-03" db="EMBL/GenBank/DDBJ databases">
        <title>Genomic Encyclopedia of Type Strains, Phase IV (KMG-IV): sequencing the most valuable type-strain genomes for metagenomic binning, comparative biology and taxonomic classification.</title>
        <authorList>
            <person name="Goeker M."/>
        </authorList>
    </citation>
    <scope>NUCLEOTIDE SEQUENCE [LARGE SCALE GENOMIC DNA]</scope>
    <source>
        <strain evidence="14 15">DSM 26377</strain>
    </source>
</reference>
<keyword evidence="14" id="KW-0966">Cell projection</keyword>
<comment type="function">
    <text evidence="1">Flagellum-specific muramidase which hydrolyzes the peptidoglycan layer to assemble the rod structure in the periplasmic space.</text>
</comment>
<evidence type="ECO:0000256" key="11">
    <source>
        <dbReference type="ARBA" id="ARBA00030835"/>
    </source>
</evidence>
<comment type="subcellular location">
    <subcellularLocation>
        <location evidence="2">Periplasm</location>
    </subcellularLocation>
</comment>
<dbReference type="GO" id="GO:0071973">
    <property type="term" value="P:bacterial-type flagellum-dependent cell motility"/>
    <property type="evidence" value="ECO:0007669"/>
    <property type="project" value="TreeGrafter"/>
</dbReference>
<dbReference type="Proteomes" id="UP000295341">
    <property type="component" value="Unassembled WGS sequence"/>
</dbReference>
<dbReference type="InterPro" id="IPR023346">
    <property type="entry name" value="Lysozyme-like_dom_sf"/>
</dbReference>
<name>A0A4S3K1K9_9GAMM</name>
<dbReference type="PANTHER" id="PTHR33308">
    <property type="entry name" value="PEPTIDOGLYCAN HYDROLASE FLGJ"/>
    <property type="match status" value="1"/>
</dbReference>
<proteinExistence type="inferred from homology"/>
<evidence type="ECO:0000313" key="14">
    <source>
        <dbReference type="EMBL" id="TDU31024.1"/>
    </source>
</evidence>
<dbReference type="Pfam" id="PF01832">
    <property type="entry name" value="Glucosaminidase"/>
    <property type="match status" value="1"/>
</dbReference>
<comment type="similarity">
    <text evidence="4">In the C-terminal section; belongs to the glycosyl hydrolase 73 family.</text>
</comment>
<dbReference type="SUPFAM" id="SSF53955">
    <property type="entry name" value="Lysozyme-like"/>
    <property type="match status" value="1"/>
</dbReference>
<dbReference type="OrthoDB" id="289937at2"/>
<dbReference type="GO" id="GO:0071555">
    <property type="term" value="P:cell wall organization"/>
    <property type="evidence" value="ECO:0007669"/>
    <property type="project" value="UniProtKB-KW"/>
</dbReference>
<evidence type="ECO:0000256" key="9">
    <source>
        <dbReference type="ARBA" id="ARBA00023295"/>
    </source>
</evidence>
<dbReference type="PANTHER" id="PTHR33308:SF9">
    <property type="entry name" value="PEPTIDOGLYCAN HYDROLASE FLGJ"/>
    <property type="match status" value="1"/>
</dbReference>
<evidence type="ECO:0000256" key="3">
    <source>
        <dbReference type="ARBA" id="ARBA00006880"/>
    </source>
</evidence>
<evidence type="ECO:0000259" key="13">
    <source>
        <dbReference type="SMART" id="SM00047"/>
    </source>
</evidence>
<protein>
    <recommendedName>
        <fullName evidence="5">Peptidoglycan hydrolase FlgJ</fullName>
    </recommendedName>
    <alternativeName>
        <fullName evidence="11">Muramidase FlgJ</fullName>
    </alternativeName>
</protein>
<dbReference type="Gene3D" id="1.10.530.10">
    <property type="match status" value="1"/>
</dbReference>
<evidence type="ECO:0000256" key="8">
    <source>
        <dbReference type="ARBA" id="ARBA00022801"/>
    </source>
</evidence>
<comment type="similarity">
    <text evidence="3">In the N-terminal section; belongs to the FlgJ family.</text>
</comment>
<dbReference type="Gene3D" id="2.10.70.40">
    <property type="entry name" value="peptidoglycan hydrolase"/>
    <property type="match status" value="1"/>
</dbReference>
<sequence length="315" mass="32796">MSLSSTPAVTDLGAFAQLKASARANDPEAVRKAAQQFEALFTQQLLKSARAANLGDDVLGGGQQMDFYQDMFDQQMALHLSSGKGMGLADVLVKQMLGTGAAASTPATAASSSYQPVTSLAREIVSTQRSKSSVATTESSVATTGTSPAPADPATFIEQIRPHATRAAQQLGVPAEAIMAQAALETGWGRHVPAHADGTPSFNFFGIKADSSWDGARLEKATHEHLGGRMQKVTAAFRSYESVGDAFDDYANFLQSNPRYADALRDGTGGDASGFARGLQDAGYATDPAYANKLLKLIGSSSISRAGPATKDAAA</sequence>
<keyword evidence="15" id="KW-1185">Reference proteome</keyword>
<keyword evidence="9" id="KW-0326">Glycosidase</keyword>
<feature type="compositionally biased region" description="Low complexity" evidence="12">
    <location>
        <begin position="132"/>
        <end position="147"/>
    </location>
</feature>
<keyword evidence="8" id="KW-0378">Hydrolase</keyword>
<dbReference type="GO" id="GO:0042597">
    <property type="term" value="C:periplasmic space"/>
    <property type="evidence" value="ECO:0007669"/>
    <property type="project" value="UniProtKB-SubCell"/>
</dbReference>
<evidence type="ECO:0000256" key="1">
    <source>
        <dbReference type="ARBA" id="ARBA00002954"/>
    </source>
</evidence>
<dbReference type="InterPro" id="IPR013377">
    <property type="entry name" value="FlgJ"/>
</dbReference>
<dbReference type="AlphaFoldDB" id="A0A4S3K1K9"/>
<accession>A0A4S3K1K9</accession>
<evidence type="ECO:0000256" key="5">
    <source>
        <dbReference type="ARBA" id="ARBA00013433"/>
    </source>
</evidence>
<feature type="domain" description="Mannosyl-glycoprotein endo-beta-N-acetylglucosamidase-like" evidence="13">
    <location>
        <begin position="146"/>
        <end position="312"/>
    </location>
</feature>